<evidence type="ECO:0000256" key="6">
    <source>
        <dbReference type="ARBA" id="ARBA00025321"/>
    </source>
</evidence>
<keyword evidence="4" id="KW-0472">Membrane</keyword>
<keyword evidence="9" id="KW-1185">Reference proteome</keyword>
<organism evidence="8 9">
    <name type="scientific">Sinorhizobium numidicum</name>
    <dbReference type="NCBI Taxonomy" id="680248"/>
    <lineage>
        <taxon>Bacteria</taxon>
        <taxon>Pseudomonadati</taxon>
        <taxon>Pseudomonadota</taxon>
        <taxon>Alphaproteobacteria</taxon>
        <taxon>Hyphomicrobiales</taxon>
        <taxon>Rhizobiaceae</taxon>
        <taxon>Sinorhizobium/Ensifer group</taxon>
        <taxon>Sinorhizobium</taxon>
    </lineage>
</organism>
<evidence type="ECO:0000313" key="8">
    <source>
        <dbReference type="EMBL" id="WEX82836.1"/>
    </source>
</evidence>
<keyword evidence="5" id="KW-0430">Lectin</keyword>
<evidence type="ECO:0000256" key="5">
    <source>
        <dbReference type="ARBA" id="ARBA00022734"/>
    </source>
</evidence>
<dbReference type="EMBL" id="CP120371">
    <property type="protein sequence ID" value="WEX82836.1"/>
    <property type="molecule type" value="Genomic_DNA"/>
</dbReference>
<dbReference type="RefSeq" id="WP_280733587.1">
    <property type="nucleotide sequence ID" value="NZ_CP120368.1"/>
</dbReference>
<comment type="similarity">
    <text evidence="2">Belongs to the BA14k family.</text>
</comment>
<accession>A0ABY8CW21</accession>
<sequence length="133" mass="14844">MKSVKIPTTIVLAVVAAVTSASHAQAQNCNIGQCGSTYRHELFVERQYQQFLQRNSNYGSRFLNPDISIDAGPTFGPAPGTIDGVRVRQRQTVLSGGNAHARWCRDRYRSYRSSDDTFQPFDGPRRACNSPYD</sequence>
<gene>
    <name evidence="8" type="ORF">PYH38_005170</name>
</gene>
<feature type="signal peptide" evidence="7">
    <location>
        <begin position="1"/>
        <end position="26"/>
    </location>
</feature>
<dbReference type="Pfam" id="PF07886">
    <property type="entry name" value="BA14K"/>
    <property type="match status" value="1"/>
</dbReference>
<evidence type="ECO:0000256" key="7">
    <source>
        <dbReference type="SAM" id="SignalP"/>
    </source>
</evidence>
<reference evidence="8 9" key="1">
    <citation type="submission" date="2023-03" db="EMBL/GenBank/DDBJ databases">
        <authorList>
            <person name="Kaur S."/>
            <person name="Espinosa-Saiz D."/>
            <person name="Velazquez E."/>
            <person name="Menendez E."/>
            <person name="diCenzo G.C."/>
        </authorList>
    </citation>
    <scope>NUCLEOTIDE SEQUENCE [LARGE SCALE GENOMIC DNA]</scope>
    <source>
        <strain evidence="8 9">LMG 27395</strain>
    </source>
</reference>
<name>A0ABY8CW21_9HYPH</name>
<comment type="subcellular location">
    <subcellularLocation>
        <location evidence="1">Membrane</location>
        <topology evidence="1">Single-pass membrane protein</topology>
    </subcellularLocation>
</comment>
<comment type="function">
    <text evidence="6">Has immunoglobulin-binding and hemagglutination properties, and can bind to mannose. Essential for virulence. May be involved in LPS biosynthesis or polysaccharide transport.</text>
</comment>
<evidence type="ECO:0000256" key="2">
    <source>
        <dbReference type="ARBA" id="ARBA00010270"/>
    </source>
</evidence>
<feature type="chain" id="PRO_5045347587" description="Lectin-like protein BA14k" evidence="7">
    <location>
        <begin position="27"/>
        <end position="133"/>
    </location>
</feature>
<evidence type="ECO:0000256" key="3">
    <source>
        <dbReference type="ARBA" id="ARBA00020552"/>
    </source>
</evidence>
<evidence type="ECO:0000256" key="4">
    <source>
        <dbReference type="ARBA" id="ARBA00022475"/>
    </source>
</evidence>
<proteinExistence type="inferred from homology"/>
<evidence type="ECO:0000313" key="9">
    <source>
        <dbReference type="Proteomes" id="UP001235547"/>
    </source>
</evidence>
<keyword evidence="7" id="KW-0732">Signal</keyword>
<dbReference type="Proteomes" id="UP001235547">
    <property type="component" value="Chromosome 1"/>
</dbReference>
<keyword evidence="4" id="KW-1003">Cell membrane</keyword>
<dbReference type="InterPro" id="IPR012413">
    <property type="entry name" value="BA14K"/>
</dbReference>
<evidence type="ECO:0000256" key="1">
    <source>
        <dbReference type="ARBA" id="ARBA00004167"/>
    </source>
</evidence>
<protein>
    <recommendedName>
        <fullName evidence="3">Lectin-like protein BA14k</fullName>
    </recommendedName>
</protein>